<dbReference type="InterPro" id="IPR036390">
    <property type="entry name" value="WH_DNA-bd_sf"/>
</dbReference>
<dbReference type="EMBL" id="VIWP01000001">
    <property type="protein sequence ID" value="TWF58476.1"/>
    <property type="molecule type" value="Genomic_DNA"/>
</dbReference>
<dbReference type="InterPro" id="IPR012318">
    <property type="entry name" value="HTH_CRP"/>
</dbReference>
<dbReference type="RefSeq" id="WP_145631628.1">
    <property type="nucleotide sequence ID" value="NZ_VIWP01000001.1"/>
</dbReference>
<evidence type="ECO:0000313" key="6">
    <source>
        <dbReference type="EMBL" id="TWF58476.1"/>
    </source>
</evidence>
<dbReference type="SUPFAM" id="SSF51206">
    <property type="entry name" value="cAMP-binding domain-like"/>
    <property type="match status" value="1"/>
</dbReference>
<keyword evidence="7" id="KW-1185">Reference proteome</keyword>
<reference evidence="6 7" key="1">
    <citation type="submission" date="2019-06" db="EMBL/GenBank/DDBJ databases">
        <title>Sorghum-associated microbial communities from plants grown in Nebraska, USA.</title>
        <authorList>
            <person name="Schachtman D."/>
        </authorList>
    </citation>
    <scope>NUCLEOTIDE SEQUENCE [LARGE SCALE GENOMIC DNA]</scope>
    <source>
        <strain evidence="6 7">1225</strain>
    </source>
</reference>
<proteinExistence type="predicted"/>
<dbReference type="GO" id="GO:0005829">
    <property type="term" value="C:cytosol"/>
    <property type="evidence" value="ECO:0007669"/>
    <property type="project" value="TreeGrafter"/>
</dbReference>
<dbReference type="SUPFAM" id="SSF46785">
    <property type="entry name" value="Winged helix' DNA-binding domain"/>
    <property type="match status" value="1"/>
</dbReference>
<feature type="domain" description="HTH crp-type" evidence="5">
    <location>
        <begin position="146"/>
        <end position="220"/>
    </location>
</feature>
<organism evidence="6 7">
    <name type="scientific">Neorhizobium alkalisoli</name>
    <dbReference type="NCBI Taxonomy" id="528178"/>
    <lineage>
        <taxon>Bacteria</taxon>
        <taxon>Pseudomonadati</taxon>
        <taxon>Pseudomonadota</taxon>
        <taxon>Alphaproteobacteria</taxon>
        <taxon>Hyphomicrobiales</taxon>
        <taxon>Rhizobiaceae</taxon>
        <taxon>Rhizobium/Agrobacterium group</taxon>
        <taxon>Neorhizobium</taxon>
    </lineage>
</organism>
<dbReference type="InterPro" id="IPR000595">
    <property type="entry name" value="cNMP-bd_dom"/>
</dbReference>
<dbReference type="PROSITE" id="PS50042">
    <property type="entry name" value="CNMP_BINDING_3"/>
    <property type="match status" value="1"/>
</dbReference>
<dbReference type="SMART" id="SM00100">
    <property type="entry name" value="cNMP"/>
    <property type="match status" value="1"/>
</dbReference>
<evidence type="ECO:0000256" key="3">
    <source>
        <dbReference type="ARBA" id="ARBA00023163"/>
    </source>
</evidence>
<dbReference type="InterPro" id="IPR050397">
    <property type="entry name" value="Env_Response_Regulators"/>
</dbReference>
<comment type="caution">
    <text evidence="6">The sequence shown here is derived from an EMBL/GenBank/DDBJ whole genome shotgun (WGS) entry which is preliminary data.</text>
</comment>
<dbReference type="PANTHER" id="PTHR24567:SF75">
    <property type="entry name" value="FUMARATE AND NITRATE REDUCTION REGULATORY PROTEIN"/>
    <property type="match status" value="1"/>
</dbReference>
<dbReference type="PRINTS" id="PR00034">
    <property type="entry name" value="HTHCRP"/>
</dbReference>
<dbReference type="PANTHER" id="PTHR24567">
    <property type="entry name" value="CRP FAMILY TRANSCRIPTIONAL REGULATORY PROTEIN"/>
    <property type="match status" value="1"/>
</dbReference>
<keyword evidence="3" id="KW-0804">Transcription</keyword>
<dbReference type="GO" id="GO:0003677">
    <property type="term" value="F:DNA binding"/>
    <property type="evidence" value="ECO:0007669"/>
    <property type="project" value="UniProtKB-KW"/>
</dbReference>
<feature type="domain" description="Cyclic nucleotide-binding" evidence="4">
    <location>
        <begin position="35"/>
        <end position="84"/>
    </location>
</feature>
<evidence type="ECO:0000313" key="7">
    <source>
        <dbReference type="Proteomes" id="UP000320653"/>
    </source>
</evidence>
<dbReference type="AlphaFoldDB" id="A0A561R7A7"/>
<dbReference type="PROSITE" id="PS51063">
    <property type="entry name" value="HTH_CRP_2"/>
    <property type="match status" value="1"/>
</dbReference>
<evidence type="ECO:0000256" key="2">
    <source>
        <dbReference type="ARBA" id="ARBA00023125"/>
    </source>
</evidence>
<dbReference type="InterPro" id="IPR014710">
    <property type="entry name" value="RmlC-like_jellyroll"/>
</dbReference>
<evidence type="ECO:0000256" key="1">
    <source>
        <dbReference type="ARBA" id="ARBA00023015"/>
    </source>
</evidence>
<keyword evidence="1" id="KW-0805">Transcription regulation</keyword>
<keyword evidence="2" id="KW-0238">DNA-binding</keyword>
<dbReference type="InterPro" id="IPR036388">
    <property type="entry name" value="WH-like_DNA-bd_sf"/>
</dbReference>
<dbReference type="Proteomes" id="UP000320653">
    <property type="component" value="Unassembled WGS sequence"/>
</dbReference>
<evidence type="ECO:0000259" key="4">
    <source>
        <dbReference type="PROSITE" id="PS50042"/>
    </source>
</evidence>
<protein>
    <submittedName>
        <fullName evidence="6">CRP/FNR family transcriptional regulator</fullName>
    </submittedName>
</protein>
<dbReference type="InterPro" id="IPR018490">
    <property type="entry name" value="cNMP-bd_dom_sf"/>
</dbReference>
<dbReference type="CDD" id="cd00038">
    <property type="entry name" value="CAP_ED"/>
    <property type="match status" value="1"/>
</dbReference>
<evidence type="ECO:0000259" key="5">
    <source>
        <dbReference type="PROSITE" id="PS51063"/>
    </source>
</evidence>
<dbReference type="Gene3D" id="1.10.10.10">
    <property type="entry name" value="Winged helix-like DNA-binding domain superfamily/Winged helix DNA-binding domain"/>
    <property type="match status" value="1"/>
</dbReference>
<sequence length="253" mass="28425">MFLTDYIGALDTRNSMNVNEGNCLHTLFAKQPAEHLSASQSLFFEGDDANHVYEVLDGVLRVFRIVSDGRRVITAFLYPGDFIGFSLRETYLYSAEAVTPATIRRMPRRQFETAVAADEDLRAQVFAKTCCEMAATQEQMVLLACKSAEERLCSFIRRHMQRVTMSGERAATVDLPMSRQDVADHLGLTIETVSRTFTKLINKNVISLDNPAARHLLRIEKHGMLEFLAGDNDDCAEIRQQGGLVMYGGRGRH</sequence>
<dbReference type="Pfam" id="PF00027">
    <property type="entry name" value="cNMP_binding"/>
    <property type="match status" value="1"/>
</dbReference>
<dbReference type="Pfam" id="PF00325">
    <property type="entry name" value="Crp"/>
    <property type="match status" value="1"/>
</dbReference>
<dbReference type="OrthoDB" id="667966at2"/>
<dbReference type="Gene3D" id="2.60.120.10">
    <property type="entry name" value="Jelly Rolls"/>
    <property type="match status" value="1"/>
</dbReference>
<dbReference type="GO" id="GO:0003700">
    <property type="term" value="F:DNA-binding transcription factor activity"/>
    <property type="evidence" value="ECO:0007669"/>
    <property type="project" value="TreeGrafter"/>
</dbReference>
<dbReference type="CDD" id="cd00092">
    <property type="entry name" value="HTH_CRP"/>
    <property type="match status" value="1"/>
</dbReference>
<dbReference type="SMART" id="SM00419">
    <property type="entry name" value="HTH_CRP"/>
    <property type="match status" value="1"/>
</dbReference>
<name>A0A561R7A7_9HYPH</name>
<gene>
    <name evidence="6" type="ORF">FHW37_101280</name>
</gene>
<accession>A0A561R7A7</accession>